<dbReference type="EMBL" id="QGNW01001358">
    <property type="protein sequence ID" value="RVW44248.1"/>
    <property type="molecule type" value="Genomic_DNA"/>
</dbReference>
<reference evidence="1 2" key="1">
    <citation type="journal article" date="2018" name="PLoS Genet.">
        <title>Population sequencing reveals clonal diversity and ancestral inbreeding in the grapevine cultivar Chardonnay.</title>
        <authorList>
            <person name="Roach M.J."/>
            <person name="Johnson D.L."/>
            <person name="Bohlmann J."/>
            <person name="van Vuuren H.J."/>
            <person name="Jones S.J."/>
            <person name="Pretorius I.S."/>
            <person name="Schmidt S.A."/>
            <person name="Borneman A.R."/>
        </authorList>
    </citation>
    <scope>NUCLEOTIDE SEQUENCE [LARGE SCALE GENOMIC DNA]</scope>
    <source>
        <strain evidence="2">cv. Chardonnay</strain>
        <tissue evidence="1">Leaf</tissue>
    </source>
</reference>
<accession>A0A438E987</accession>
<gene>
    <name evidence="1" type="ORF">CK203_099612</name>
</gene>
<organism evidence="1 2">
    <name type="scientific">Vitis vinifera</name>
    <name type="common">Grape</name>
    <dbReference type="NCBI Taxonomy" id="29760"/>
    <lineage>
        <taxon>Eukaryota</taxon>
        <taxon>Viridiplantae</taxon>
        <taxon>Streptophyta</taxon>
        <taxon>Embryophyta</taxon>
        <taxon>Tracheophyta</taxon>
        <taxon>Spermatophyta</taxon>
        <taxon>Magnoliopsida</taxon>
        <taxon>eudicotyledons</taxon>
        <taxon>Gunneridae</taxon>
        <taxon>Pentapetalae</taxon>
        <taxon>rosids</taxon>
        <taxon>Vitales</taxon>
        <taxon>Vitaceae</taxon>
        <taxon>Viteae</taxon>
        <taxon>Vitis</taxon>
    </lineage>
</organism>
<protein>
    <submittedName>
        <fullName evidence="1">Uncharacterized protein</fullName>
    </submittedName>
</protein>
<comment type="caution">
    <text evidence="1">The sequence shown here is derived from an EMBL/GenBank/DDBJ whole genome shotgun (WGS) entry which is preliminary data.</text>
</comment>
<evidence type="ECO:0000313" key="2">
    <source>
        <dbReference type="Proteomes" id="UP000288805"/>
    </source>
</evidence>
<dbReference type="Proteomes" id="UP000288805">
    <property type="component" value="Unassembled WGS sequence"/>
</dbReference>
<evidence type="ECO:0000313" key="1">
    <source>
        <dbReference type="EMBL" id="RVW44248.1"/>
    </source>
</evidence>
<name>A0A438E987_VITVI</name>
<dbReference type="AlphaFoldDB" id="A0A438E987"/>
<proteinExistence type="predicted"/>
<sequence length="202" mass="23436">MAKAEEGGLIRGFKIEGGLEDVDRVAALFGCKAGKLPTSYLGLSLGAPHKSYDTTERRKIHLVNYLDICKDGKHGRFGIRRLEGPNQVLLNKWLWRFRLERESFWRKVILGKFGEVVGSWTTREVKDSYGISLWKNIRKGLEKFILRTNVRIGNGRHTRFWWDSWDGEFKLKDIYRTLFRLASHKNAIDANLWERKEGGCGH</sequence>